<evidence type="ECO:0000313" key="3">
    <source>
        <dbReference type="EMBL" id="MDR6534479.1"/>
    </source>
</evidence>
<feature type="transmembrane region" description="Helical" evidence="2">
    <location>
        <begin position="61"/>
        <end position="83"/>
    </location>
</feature>
<gene>
    <name evidence="3" type="ORF">J2739_000239</name>
</gene>
<proteinExistence type="predicted"/>
<keyword evidence="2" id="KW-0472">Membrane</keyword>
<keyword evidence="2" id="KW-0812">Transmembrane</keyword>
<keyword evidence="2" id="KW-1133">Transmembrane helix</keyword>
<comment type="caution">
    <text evidence="3">The sequence shown here is derived from an EMBL/GenBank/DDBJ whole genome shotgun (WGS) entry which is preliminary data.</text>
</comment>
<dbReference type="Proteomes" id="UP001184230">
    <property type="component" value="Unassembled WGS sequence"/>
</dbReference>
<sequence length="178" mass="20420">MSAEPTAIVQQREPGFEPGAHTPRTARREHAESQLEFVYRQIDATYNKRLRLATWYRRVNFGYQMSAAALSALITVITGFQTVSSDRSMVATNVVLIVSAIVTIITLAGGFYAPRELWVVIMGHCGNLEDLKARLEFEERSPDFDERRDEIADWGFKEYQKLIDAYEEKWKAIREKGK</sequence>
<keyword evidence="4" id="KW-1185">Reference proteome</keyword>
<evidence type="ECO:0008006" key="5">
    <source>
        <dbReference type="Google" id="ProtNLM"/>
    </source>
</evidence>
<organism evidence="3 4">
    <name type="scientific">Variovorax soli</name>
    <dbReference type="NCBI Taxonomy" id="376815"/>
    <lineage>
        <taxon>Bacteria</taxon>
        <taxon>Pseudomonadati</taxon>
        <taxon>Pseudomonadota</taxon>
        <taxon>Betaproteobacteria</taxon>
        <taxon>Burkholderiales</taxon>
        <taxon>Comamonadaceae</taxon>
        <taxon>Variovorax</taxon>
    </lineage>
</organism>
<evidence type="ECO:0000313" key="4">
    <source>
        <dbReference type="Proteomes" id="UP001184230"/>
    </source>
</evidence>
<evidence type="ECO:0000256" key="2">
    <source>
        <dbReference type="SAM" id="Phobius"/>
    </source>
</evidence>
<accession>A0ABU1N7R3</accession>
<reference evidence="3 4" key="1">
    <citation type="submission" date="2023-07" db="EMBL/GenBank/DDBJ databases">
        <title>Sorghum-associated microbial communities from plants grown in Nebraska, USA.</title>
        <authorList>
            <person name="Schachtman D."/>
        </authorList>
    </citation>
    <scope>NUCLEOTIDE SEQUENCE [LARGE SCALE GENOMIC DNA]</scope>
    <source>
        <strain evidence="3 4">DS1781</strain>
    </source>
</reference>
<name>A0ABU1N7R3_9BURK</name>
<dbReference type="NCBIfam" id="NF033634">
    <property type="entry name" value="SLATT_1"/>
    <property type="match status" value="1"/>
</dbReference>
<feature type="transmembrane region" description="Helical" evidence="2">
    <location>
        <begin position="89"/>
        <end position="113"/>
    </location>
</feature>
<dbReference type="EMBL" id="JAVDRF010000001">
    <property type="protein sequence ID" value="MDR6534479.1"/>
    <property type="molecule type" value="Genomic_DNA"/>
</dbReference>
<protein>
    <recommendedName>
        <fullName evidence="5">SMODS and SLOG-associating 2TM effector domain-containing protein</fullName>
    </recommendedName>
</protein>
<dbReference type="RefSeq" id="WP_309897874.1">
    <property type="nucleotide sequence ID" value="NZ_JAVDRF010000001.1"/>
</dbReference>
<evidence type="ECO:0000256" key="1">
    <source>
        <dbReference type="SAM" id="MobiDB-lite"/>
    </source>
</evidence>
<feature type="region of interest" description="Disordered" evidence="1">
    <location>
        <begin position="1"/>
        <end position="29"/>
    </location>
</feature>